<keyword evidence="3" id="KW-0067">ATP-binding</keyword>
<dbReference type="EC" id="3.6.3.-" evidence="5"/>
<dbReference type="PROSITE" id="PS00211">
    <property type="entry name" value="ABC_TRANSPORTER_1"/>
    <property type="match status" value="1"/>
</dbReference>
<dbReference type="Proteomes" id="UP000005589">
    <property type="component" value="Unassembled WGS sequence"/>
</dbReference>
<sequence>MLLFLTIGEIDMAMIEVEHLQKNFVKTVKEPGLKGALRSFIHPEKQTFEAVKDLTFEVPKGQILGFIGANGAGKSTTIKMLTGILKPTSGLCRINGKIPQDNRQDYVKDIGVVFGQRTQLWWDLALQETYTVLKEIYDVPDSLFHKRMDFLNEVLDLKEFIKDPVRTLSLGQRMRADIAASLLHNPKVLFLDEPTIGLDVSVKDNIRRAITQINQEEETTILLTTHDLSDIEQLCDRIFMIDKGQEIFDGTVSQLKETFGKMKTLSFELVPGQSHLDSHYEGLPDMTVDRRGNSLNIEFDSSRYQTADIIKQTLSDFEIRDLKMVDTDIEDIIRRFYRKEL</sequence>
<dbReference type="AlphaFoldDB" id="F3UMU1"/>
<dbReference type="SMART" id="SM00382">
    <property type="entry name" value="AAA"/>
    <property type="match status" value="1"/>
</dbReference>
<dbReference type="PANTHER" id="PTHR42711">
    <property type="entry name" value="ABC TRANSPORTER ATP-BINDING PROTEIN"/>
    <property type="match status" value="1"/>
</dbReference>
<accession>F3UMU1</accession>
<dbReference type="PATRIC" id="fig|888816.3.peg.145"/>
<comment type="caution">
    <text evidence="5">The sequence shown here is derived from an EMBL/GenBank/DDBJ whole genome shotgun (WGS) entry which is preliminary data.</text>
</comment>
<protein>
    <submittedName>
        <fullName evidence="5">ABC superfamily ATP binding cassette transporter, ABC protein</fullName>
        <ecNumber evidence="5">3.6.3.-</ecNumber>
    </submittedName>
</protein>
<evidence type="ECO:0000313" key="6">
    <source>
        <dbReference type="Proteomes" id="UP000005589"/>
    </source>
</evidence>
<dbReference type="InterPro" id="IPR003439">
    <property type="entry name" value="ABC_transporter-like_ATP-bd"/>
</dbReference>
<dbReference type="PROSITE" id="PS50893">
    <property type="entry name" value="ABC_TRANSPORTER_2"/>
    <property type="match status" value="1"/>
</dbReference>
<name>F3UMU1_STRSA</name>
<dbReference type="HOGENOM" id="CLU_000604_1_2_9"/>
<dbReference type="GO" id="GO:0016887">
    <property type="term" value="F:ATP hydrolysis activity"/>
    <property type="evidence" value="ECO:0007669"/>
    <property type="project" value="InterPro"/>
</dbReference>
<dbReference type="InterPro" id="IPR003593">
    <property type="entry name" value="AAA+_ATPase"/>
</dbReference>
<evidence type="ECO:0000256" key="1">
    <source>
        <dbReference type="ARBA" id="ARBA00022448"/>
    </source>
</evidence>
<dbReference type="Gene3D" id="3.40.50.300">
    <property type="entry name" value="P-loop containing nucleotide triphosphate hydrolases"/>
    <property type="match status" value="1"/>
</dbReference>
<dbReference type="Pfam" id="PF00005">
    <property type="entry name" value="ABC_tran"/>
    <property type="match status" value="1"/>
</dbReference>
<evidence type="ECO:0000313" key="5">
    <source>
        <dbReference type="EMBL" id="EGJ43970.1"/>
    </source>
</evidence>
<evidence type="ECO:0000259" key="4">
    <source>
        <dbReference type="PROSITE" id="PS50893"/>
    </source>
</evidence>
<evidence type="ECO:0000256" key="2">
    <source>
        <dbReference type="ARBA" id="ARBA00022741"/>
    </source>
</evidence>
<dbReference type="EMBL" id="AFFN01000003">
    <property type="protein sequence ID" value="EGJ43970.1"/>
    <property type="molecule type" value="Genomic_DNA"/>
</dbReference>
<dbReference type="InterPro" id="IPR050763">
    <property type="entry name" value="ABC_transporter_ATP-binding"/>
</dbReference>
<dbReference type="eggNOG" id="COG4586">
    <property type="taxonomic scope" value="Bacteria"/>
</dbReference>
<feature type="domain" description="ABC transporter" evidence="4">
    <location>
        <begin position="15"/>
        <end position="268"/>
    </location>
</feature>
<keyword evidence="2" id="KW-0547">Nucleotide-binding</keyword>
<dbReference type="STRING" id="888816.HMPREF9389_0149"/>
<dbReference type="InterPro" id="IPR017871">
    <property type="entry name" value="ABC_transporter-like_CS"/>
</dbReference>
<gene>
    <name evidence="5" type="ORF">HMPREF9389_0149</name>
</gene>
<organism evidence="5 6">
    <name type="scientific">Streptococcus sanguinis SK355</name>
    <dbReference type="NCBI Taxonomy" id="888816"/>
    <lineage>
        <taxon>Bacteria</taxon>
        <taxon>Bacillati</taxon>
        <taxon>Bacillota</taxon>
        <taxon>Bacilli</taxon>
        <taxon>Lactobacillales</taxon>
        <taxon>Streptococcaceae</taxon>
        <taxon>Streptococcus</taxon>
    </lineage>
</organism>
<evidence type="ECO:0000256" key="3">
    <source>
        <dbReference type="ARBA" id="ARBA00022840"/>
    </source>
</evidence>
<keyword evidence="5" id="KW-0378">Hydrolase</keyword>
<keyword evidence="1" id="KW-0813">Transport</keyword>
<reference evidence="5 6" key="1">
    <citation type="submission" date="2011-03" db="EMBL/GenBank/DDBJ databases">
        <authorList>
            <person name="Muzny D."/>
            <person name="Qin X."/>
            <person name="Deng J."/>
            <person name="Jiang H."/>
            <person name="Liu Y."/>
            <person name="Qu J."/>
            <person name="Song X.-Z."/>
            <person name="Zhang L."/>
            <person name="Thornton R."/>
            <person name="Coyle M."/>
            <person name="Francisco L."/>
            <person name="Jackson L."/>
            <person name="Javaid M."/>
            <person name="Korchina V."/>
            <person name="Kovar C."/>
            <person name="Mata R."/>
            <person name="Mathew T."/>
            <person name="Ngo R."/>
            <person name="Nguyen L."/>
            <person name="Nguyen N."/>
            <person name="Okwuonu G."/>
            <person name="Ongeri F."/>
            <person name="Pham C."/>
            <person name="Simmons D."/>
            <person name="Wilczek-Boney K."/>
            <person name="Hale W."/>
            <person name="Jakkamsetti A."/>
            <person name="Pham P."/>
            <person name="Ruth R."/>
            <person name="San Lucas F."/>
            <person name="Warren J."/>
            <person name="Zhang J."/>
            <person name="Zhao Z."/>
            <person name="Zhou C."/>
            <person name="Zhu D."/>
            <person name="Lee S."/>
            <person name="Bess C."/>
            <person name="Blankenburg K."/>
            <person name="Forbes L."/>
            <person name="Fu Q."/>
            <person name="Gubbala S."/>
            <person name="Hirani K."/>
            <person name="Jayaseelan J.C."/>
            <person name="Lara F."/>
            <person name="Munidasa M."/>
            <person name="Palculict T."/>
            <person name="Patil S."/>
            <person name="Pu L.-L."/>
            <person name="Saada N."/>
            <person name="Tang L."/>
            <person name="Weissenberger G."/>
            <person name="Zhu Y."/>
            <person name="Hemphill L."/>
            <person name="Shang Y."/>
            <person name="Youmans B."/>
            <person name="Ayvaz T."/>
            <person name="Ross M."/>
            <person name="Santibanez J."/>
            <person name="Aqrawi P."/>
            <person name="Gross S."/>
            <person name="Joshi V."/>
            <person name="Fowler G."/>
            <person name="Nazareth L."/>
            <person name="Reid J."/>
            <person name="Worley K."/>
            <person name="Petrosino J."/>
            <person name="Highlander S."/>
            <person name="Gibbs R."/>
        </authorList>
    </citation>
    <scope>NUCLEOTIDE SEQUENCE [LARGE SCALE GENOMIC DNA]</scope>
    <source>
        <strain evidence="5 6">SK355</strain>
    </source>
</reference>
<proteinExistence type="predicted"/>
<dbReference type="SUPFAM" id="SSF52540">
    <property type="entry name" value="P-loop containing nucleoside triphosphate hydrolases"/>
    <property type="match status" value="1"/>
</dbReference>
<dbReference type="InterPro" id="IPR027417">
    <property type="entry name" value="P-loop_NTPase"/>
</dbReference>
<dbReference type="GO" id="GO:0005524">
    <property type="term" value="F:ATP binding"/>
    <property type="evidence" value="ECO:0007669"/>
    <property type="project" value="UniProtKB-KW"/>
</dbReference>
<dbReference type="PANTHER" id="PTHR42711:SF1">
    <property type="entry name" value="ABC-TRANSPORT PROTEIN, ATP-BINDING COMPONENT"/>
    <property type="match status" value="1"/>
</dbReference>